<name>A0AAV1R0G9_9ROSI</name>
<comment type="caution">
    <text evidence="10">Lacks conserved residue(s) required for the propagation of feature annotation.</text>
</comment>
<comment type="subcellular location">
    <subcellularLocation>
        <location evidence="1">Endosome membrane</location>
        <topology evidence="1">Multi-pass membrane protein</topology>
    </subcellularLocation>
    <subcellularLocation>
        <location evidence="2">Golgi apparatus membrane</location>
        <topology evidence="2">Multi-pass membrane protein</topology>
    </subcellularLocation>
</comment>
<evidence type="ECO:0000256" key="3">
    <source>
        <dbReference type="ARBA" id="ARBA00005227"/>
    </source>
</evidence>
<evidence type="ECO:0000256" key="2">
    <source>
        <dbReference type="ARBA" id="ARBA00004653"/>
    </source>
</evidence>
<keyword evidence="12" id="KW-1185">Reference proteome</keyword>
<reference evidence="11 12" key="1">
    <citation type="submission" date="2024-01" db="EMBL/GenBank/DDBJ databases">
        <authorList>
            <person name="Waweru B."/>
        </authorList>
    </citation>
    <scope>NUCLEOTIDE SEQUENCE [LARGE SCALE GENOMIC DNA]</scope>
</reference>
<proteinExistence type="inferred from homology"/>
<protein>
    <recommendedName>
        <fullName evidence="10">Transmembrane 9 superfamily member</fullName>
    </recommendedName>
</protein>
<feature type="transmembrane region" description="Helical" evidence="10">
    <location>
        <begin position="389"/>
        <end position="413"/>
    </location>
</feature>
<evidence type="ECO:0000256" key="6">
    <source>
        <dbReference type="ARBA" id="ARBA00022753"/>
    </source>
</evidence>
<accession>A0AAV1R0G9</accession>
<feature type="transmembrane region" description="Helical" evidence="10">
    <location>
        <begin position="195"/>
        <end position="217"/>
    </location>
</feature>
<evidence type="ECO:0000256" key="1">
    <source>
        <dbReference type="ARBA" id="ARBA00004337"/>
    </source>
</evidence>
<comment type="caution">
    <text evidence="11">The sequence shown here is derived from an EMBL/GenBank/DDBJ whole genome shotgun (WGS) entry which is preliminary data.</text>
</comment>
<feature type="chain" id="PRO_5043100724" description="Transmembrane 9 superfamily member" evidence="10">
    <location>
        <begin position="19"/>
        <end position="448"/>
    </location>
</feature>
<dbReference type="Pfam" id="PF02990">
    <property type="entry name" value="EMP70"/>
    <property type="match status" value="2"/>
</dbReference>
<dbReference type="GO" id="GO:0000139">
    <property type="term" value="C:Golgi membrane"/>
    <property type="evidence" value="ECO:0007669"/>
    <property type="project" value="UniProtKB-SubCell"/>
</dbReference>
<evidence type="ECO:0000256" key="7">
    <source>
        <dbReference type="ARBA" id="ARBA00022989"/>
    </source>
</evidence>
<evidence type="ECO:0000256" key="8">
    <source>
        <dbReference type="ARBA" id="ARBA00023034"/>
    </source>
</evidence>
<keyword evidence="7 10" id="KW-1133">Transmembrane helix</keyword>
<keyword evidence="9 10" id="KW-0472">Membrane</keyword>
<feature type="transmembrane region" description="Helical" evidence="10">
    <location>
        <begin position="348"/>
        <end position="368"/>
    </location>
</feature>
<feature type="signal peptide" evidence="10">
    <location>
        <begin position="1"/>
        <end position="18"/>
    </location>
</feature>
<dbReference type="InterPro" id="IPR004240">
    <property type="entry name" value="EMP70"/>
</dbReference>
<evidence type="ECO:0000256" key="10">
    <source>
        <dbReference type="RuleBase" id="RU363079"/>
    </source>
</evidence>
<dbReference type="AlphaFoldDB" id="A0AAV1R0G9"/>
<feature type="transmembrane region" description="Helical" evidence="10">
    <location>
        <begin position="294"/>
        <end position="317"/>
    </location>
</feature>
<sequence length="448" mass="50553">MGEFVVILAAAAFVISCGSHVQSVASDHRYKAGDLIPCYVSRTGPLYNPSEIYGYYDLPFCRPGFVNEKKQTLRDILAGHQFFNAPYKLEFLVNKDSEVVCEKNLTKEEVSKFQDAEHLIEISAQTNPSSCVEVTEEREVHMKLKYTVTWKETSSPFEERMQKSFHNKKLADNIDQTGWKFIHGDVFRYPYHKSLFAAAIGSGTQLFTLTILVLVLGTAGAFHPYEQGYLFIALLVIYALTSAVAGYTSAYFYGQLEGTEWVSNLLLTGLLFCGPLFARFCILNKVAIVYKATAAFPSSTIVFIFLIWMLVALPSLIVGGIAGKNCKAHFQAPCRTTKCPKPIPPLRWYRGCVPQMLLAGFLPFGVILNELHHIYDSSWGHNIYSSYGFLCLLFTLLLITTALVTVVLTYFQLAAEDYRWWWRQPLQLLRSSHSSVLDQLDYTFMAIA</sequence>
<organism evidence="11 12">
    <name type="scientific">Dovyalis caffra</name>
    <dbReference type="NCBI Taxonomy" id="77055"/>
    <lineage>
        <taxon>Eukaryota</taxon>
        <taxon>Viridiplantae</taxon>
        <taxon>Streptophyta</taxon>
        <taxon>Embryophyta</taxon>
        <taxon>Tracheophyta</taxon>
        <taxon>Spermatophyta</taxon>
        <taxon>Magnoliopsida</taxon>
        <taxon>eudicotyledons</taxon>
        <taxon>Gunneridae</taxon>
        <taxon>Pentapetalae</taxon>
        <taxon>rosids</taxon>
        <taxon>fabids</taxon>
        <taxon>Malpighiales</taxon>
        <taxon>Salicaceae</taxon>
        <taxon>Flacourtieae</taxon>
        <taxon>Dovyalis</taxon>
    </lineage>
</organism>
<keyword evidence="4 10" id="KW-0812">Transmembrane</keyword>
<evidence type="ECO:0000256" key="9">
    <source>
        <dbReference type="ARBA" id="ARBA00023136"/>
    </source>
</evidence>
<dbReference type="GO" id="GO:0010008">
    <property type="term" value="C:endosome membrane"/>
    <property type="evidence" value="ECO:0007669"/>
    <property type="project" value="UniProtKB-SubCell"/>
</dbReference>
<evidence type="ECO:0000313" key="11">
    <source>
        <dbReference type="EMBL" id="CAK7326873.1"/>
    </source>
</evidence>
<dbReference type="GO" id="GO:0072657">
    <property type="term" value="P:protein localization to membrane"/>
    <property type="evidence" value="ECO:0007669"/>
    <property type="project" value="TreeGrafter"/>
</dbReference>
<evidence type="ECO:0000313" key="12">
    <source>
        <dbReference type="Proteomes" id="UP001314170"/>
    </source>
</evidence>
<evidence type="ECO:0000256" key="4">
    <source>
        <dbReference type="ARBA" id="ARBA00022692"/>
    </source>
</evidence>
<dbReference type="Proteomes" id="UP001314170">
    <property type="component" value="Unassembled WGS sequence"/>
</dbReference>
<keyword evidence="6" id="KW-0967">Endosome</keyword>
<keyword evidence="5 10" id="KW-0732">Signal</keyword>
<dbReference type="EMBL" id="CAWUPB010000851">
    <property type="protein sequence ID" value="CAK7326873.1"/>
    <property type="molecule type" value="Genomic_DNA"/>
</dbReference>
<feature type="transmembrane region" description="Helical" evidence="10">
    <location>
        <begin position="229"/>
        <end position="253"/>
    </location>
</feature>
<dbReference type="PANTHER" id="PTHR10766:SF169">
    <property type="entry name" value="TRANSMEMBRANE 9 SUPERFAMILY MEMBER"/>
    <property type="match status" value="1"/>
</dbReference>
<keyword evidence="8" id="KW-0333">Golgi apparatus</keyword>
<feature type="transmembrane region" description="Helical" evidence="10">
    <location>
        <begin position="265"/>
        <end position="282"/>
    </location>
</feature>
<comment type="similarity">
    <text evidence="3 10">Belongs to the nonaspanin (TM9SF) (TC 9.A.2) family.</text>
</comment>
<dbReference type="PANTHER" id="PTHR10766">
    <property type="entry name" value="TRANSMEMBRANE 9 SUPERFAMILY PROTEIN"/>
    <property type="match status" value="1"/>
</dbReference>
<gene>
    <name evidence="11" type="ORF">DCAF_LOCUS4579</name>
</gene>
<evidence type="ECO:0000256" key="5">
    <source>
        <dbReference type="ARBA" id="ARBA00022729"/>
    </source>
</evidence>